<reference evidence="1" key="1">
    <citation type="journal article" date="2020" name="mSystems">
        <title>Genome- and Community-Level Interaction Insights into Carbon Utilization and Element Cycling Functions of Hydrothermarchaeota in Hydrothermal Sediment.</title>
        <authorList>
            <person name="Zhou Z."/>
            <person name="Liu Y."/>
            <person name="Xu W."/>
            <person name="Pan J."/>
            <person name="Luo Z.H."/>
            <person name="Li M."/>
        </authorList>
    </citation>
    <scope>NUCLEOTIDE SEQUENCE</scope>
    <source>
        <strain evidence="1">HyVt-388</strain>
    </source>
</reference>
<evidence type="ECO:0000313" key="2">
    <source>
        <dbReference type="Proteomes" id="UP000885826"/>
    </source>
</evidence>
<proteinExistence type="predicted"/>
<organism evidence="1 2">
    <name type="scientific">candidate division WOR-3 bacterium</name>
    <dbReference type="NCBI Taxonomy" id="2052148"/>
    <lineage>
        <taxon>Bacteria</taxon>
        <taxon>Bacteria division WOR-3</taxon>
    </lineage>
</organism>
<evidence type="ECO:0000313" key="1">
    <source>
        <dbReference type="EMBL" id="HEC79567.1"/>
    </source>
</evidence>
<dbReference type="AlphaFoldDB" id="A0A9C9EPQ2"/>
<protein>
    <submittedName>
        <fullName evidence="1">Glycosyltransferase family 1 protein</fullName>
    </submittedName>
</protein>
<gene>
    <name evidence="1" type="ORF">ENI34_10600</name>
</gene>
<sequence length="357" mass="42003">MRILHVTFENFQDVPGILSRSHKFFGDEGFLATMTHSRLGFPDGILLNYPLLNSSSIRFFRKVSGRENVNVLEHELRLKIKGETLSQRMFFRMRDILWLYRLRDAWYRYGLGDFDVYHFDGDLPFIYGRRILKKLKNKHIVTHFFGSDLRKWGMNPYLRERAELRFTSELDHTKIDPSLIFVPIPYEAEKIKPRSRENKILRVCHSPTRRTAKGTADIINAIEKLKKKMKFEFLLIEGVSHKRCMELKSTCDIGIDQIGNYAGTGYGRSGLEFLALGIPTITEIPDEYEELLPGHPFVKATKKNFEDVLFALLTDSELRHKKREEGIKWVRSFPHPRRIMGRIYKEYRKLGWTSVNR</sequence>
<accession>A0A9C9EPQ2</accession>
<dbReference type="EMBL" id="DRIG01000109">
    <property type="protein sequence ID" value="HEC79567.1"/>
    <property type="molecule type" value="Genomic_DNA"/>
</dbReference>
<name>A0A9C9EPQ2_UNCW3</name>
<comment type="caution">
    <text evidence="1">The sequence shown here is derived from an EMBL/GenBank/DDBJ whole genome shotgun (WGS) entry which is preliminary data.</text>
</comment>
<dbReference type="SUPFAM" id="SSF53756">
    <property type="entry name" value="UDP-Glycosyltransferase/glycogen phosphorylase"/>
    <property type="match status" value="1"/>
</dbReference>
<dbReference type="Proteomes" id="UP000885826">
    <property type="component" value="Unassembled WGS sequence"/>
</dbReference>